<accession>A0A0P1AB47</accession>
<feature type="transmembrane region" description="Helical" evidence="13">
    <location>
        <begin position="47"/>
        <end position="64"/>
    </location>
</feature>
<comment type="similarity">
    <text evidence="3">Belongs to the SWEET sugar transporter family.</text>
</comment>
<protein>
    <recommendedName>
        <fullName evidence="4">Sugar transporter SWEET1</fullName>
    </recommendedName>
</protein>
<feature type="transmembrane region" description="Helical" evidence="13">
    <location>
        <begin position="193"/>
        <end position="214"/>
    </location>
</feature>
<dbReference type="Pfam" id="PF03083">
    <property type="entry name" value="MtN3_slv"/>
    <property type="match status" value="2"/>
</dbReference>
<keyword evidence="7" id="KW-0762">Sugar transport</keyword>
<evidence type="ECO:0000256" key="1">
    <source>
        <dbReference type="ARBA" id="ARBA00004651"/>
    </source>
</evidence>
<evidence type="ECO:0000256" key="9">
    <source>
        <dbReference type="ARBA" id="ARBA00022737"/>
    </source>
</evidence>
<evidence type="ECO:0000256" key="2">
    <source>
        <dbReference type="ARBA" id="ARBA00004653"/>
    </source>
</evidence>
<evidence type="ECO:0000256" key="6">
    <source>
        <dbReference type="ARBA" id="ARBA00022475"/>
    </source>
</evidence>
<evidence type="ECO:0000256" key="5">
    <source>
        <dbReference type="ARBA" id="ARBA00022448"/>
    </source>
</evidence>
<proteinExistence type="inferred from homology"/>
<evidence type="ECO:0000313" key="15">
    <source>
        <dbReference type="Proteomes" id="UP000054928"/>
    </source>
</evidence>
<feature type="transmembrane region" description="Helical" evidence="13">
    <location>
        <begin position="97"/>
        <end position="123"/>
    </location>
</feature>
<dbReference type="EMBL" id="CCYD01000321">
    <property type="protein sequence ID" value="CEG38058.1"/>
    <property type="molecule type" value="Genomic_DNA"/>
</dbReference>
<keyword evidence="5" id="KW-0813">Transport</keyword>
<dbReference type="InterPro" id="IPR047664">
    <property type="entry name" value="SWEET"/>
</dbReference>
<dbReference type="OrthoDB" id="409725at2759"/>
<feature type="transmembrane region" description="Helical" evidence="13">
    <location>
        <begin position="129"/>
        <end position="148"/>
    </location>
</feature>
<feature type="transmembrane region" description="Helical" evidence="13">
    <location>
        <begin position="168"/>
        <end position="187"/>
    </location>
</feature>
<keyword evidence="11" id="KW-0333">Golgi apparatus</keyword>
<evidence type="ECO:0000256" key="10">
    <source>
        <dbReference type="ARBA" id="ARBA00022989"/>
    </source>
</evidence>
<dbReference type="FunFam" id="1.20.1280.290:FF:000004">
    <property type="entry name" value="Sugar transporter SWEET"/>
    <property type="match status" value="1"/>
</dbReference>
<keyword evidence="9" id="KW-0677">Repeat</keyword>
<dbReference type="GO" id="GO:0000139">
    <property type="term" value="C:Golgi membrane"/>
    <property type="evidence" value="ECO:0007669"/>
    <property type="project" value="UniProtKB-SubCell"/>
</dbReference>
<feature type="transmembrane region" description="Helical" evidence="13">
    <location>
        <begin position="70"/>
        <end position="90"/>
    </location>
</feature>
<dbReference type="PANTHER" id="PTHR10791">
    <property type="entry name" value="RAG1-ACTIVATING PROTEIN 1"/>
    <property type="match status" value="1"/>
</dbReference>
<dbReference type="GeneID" id="36403210"/>
<name>A0A0P1AB47_PLAHL</name>
<dbReference type="OMA" id="ERSTWAF"/>
<keyword evidence="15" id="KW-1185">Reference proteome</keyword>
<evidence type="ECO:0000256" key="7">
    <source>
        <dbReference type="ARBA" id="ARBA00022597"/>
    </source>
</evidence>
<keyword evidence="6" id="KW-1003">Cell membrane</keyword>
<keyword evidence="8 13" id="KW-0812">Transmembrane</keyword>
<evidence type="ECO:0000256" key="3">
    <source>
        <dbReference type="ARBA" id="ARBA00007809"/>
    </source>
</evidence>
<dbReference type="GO" id="GO:0005886">
    <property type="term" value="C:plasma membrane"/>
    <property type="evidence" value="ECO:0007669"/>
    <property type="project" value="UniProtKB-SubCell"/>
</dbReference>
<dbReference type="Gene3D" id="1.20.1280.290">
    <property type="match status" value="2"/>
</dbReference>
<keyword evidence="12 13" id="KW-0472">Membrane</keyword>
<dbReference type="STRING" id="4781.A0A0P1AB47"/>
<dbReference type="GO" id="GO:0051119">
    <property type="term" value="F:sugar transmembrane transporter activity"/>
    <property type="evidence" value="ECO:0007669"/>
    <property type="project" value="InterPro"/>
</dbReference>
<organism evidence="14 15">
    <name type="scientific">Plasmopara halstedii</name>
    <name type="common">Downy mildew of sunflower</name>
    <dbReference type="NCBI Taxonomy" id="4781"/>
    <lineage>
        <taxon>Eukaryota</taxon>
        <taxon>Sar</taxon>
        <taxon>Stramenopiles</taxon>
        <taxon>Oomycota</taxon>
        <taxon>Peronosporomycetes</taxon>
        <taxon>Peronosporales</taxon>
        <taxon>Peronosporaceae</taxon>
        <taxon>Plasmopara</taxon>
    </lineage>
</organism>
<dbReference type="AlphaFoldDB" id="A0A0P1AB47"/>
<comment type="subcellular location">
    <subcellularLocation>
        <location evidence="1">Cell membrane</location>
        <topology evidence="1">Multi-pass membrane protein</topology>
    </subcellularLocation>
    <subcellularLocation>
        <location evidence="2">Golgi apparatus membrane</location>
        <topology evidence="2">Multi-pass membrane protein</topology>
    </subcellularLocation>
</comment>
<dbReference type="FunFam" id="1.20.1280.290:FF:000007">
    <property type="entry name" value="Bidirectional sugar transporter SWEET7"/>
    <property type="match status" value="1"/>
</dbReference>
<dbReference type="InterPro" id="IPR004316">
    <property type="entry name" value="SWEET_rpt"/>
</dbReference>
<feature type="transmembrane region" description="Helical" evidence="13">
    <location>
        <begin position="6"/>
        <end position="26"/>
    </location>
</feature>
<evidence type="ECO:0000256" key="4">
    <source>
        <dbReference type="ARBA" id="ARBA00021741"/>
    </source>
</evidence>
<evidence type="ECO:0000256" key="12">
    <source>
        <dbReference type="ARBA" id="ARBA00023136"/>
    </source>
</evidence>
<keyword evidence="10 13" id="KW-1133">Transmembrane helix</keyword>
<reference evidence="15" key="1">
    <citation type="submission" date="2014-09" db="EMBL/GenBank/DDBJ databases">
        <authorList>
            <person name="Sharma Rahul"/>
            <person name="Thines Marco"/>
        </authorList>
    </citation>
    <scope>NUCLEOTIDE SEQUENCE [LARGE SCALE GENOMIC DNA]</scope>
</reference>
<evidence type="ECO:0000256" key="13">
    <source>
        <dbReference type="SAM" id="Phobius"/>
    </source>
</evidence>
<sequence length="239" mass="26101">MDSPEIAVNVFKWLTIVTALMVRVSLLPDFRRMHQNHSTGDMSVMPCLLLLTNCYAVMMYALVINNIFPLFVVSILGCITGLVFNIFFYRWSIEKRFVLCAFIGSFAVCMSVTVYCILALNGYTGQSRAAVSTTLGFVTIGTTIGMYVSPLATIARVLRTKTASSMPFTMGVVNVANSVCWGVYAALIDDMFIFGPNVVGFVLGCIQIVLTLLYGTKISNLPERVNDSCNSGGLSETAK</sequence>
<evidence type="ECO:0000256" key="8">
    <source>
        <dbReference type="ARBA" id="ARBA00022692"/>
    </source>
</evidence>
<evidence type="ECO:0000313" key="14">
    <source>
        <dbReference type="EMBL" id="CEG38058.1"/>
    </source>
</evidence>
<dbReference type="Proteomes" id="UP000054928">
    <property type="component" value="Unassembled WGS sequence"/>
</dbReference>
<dbReference type="RefSeq" id="XP_024574427.1">
    <property type="nucleotide sequence ID" value="XM_024723452.1"/>
</dbReference>
<dbReference type="PANTHER" id="PTHR10791:SF30">
    <property type="entry name" value="SUGAR TRANSPORTER SWEET1"/>
    <property type="match status" value="1"/>
</dbReference>
<evidence type="ECO:0000256" key="11">
    <source>
        <dbReference type="ARBA" id="ARBA00023034"/>
    </source>
</evidence>